<dbReference type="GO" id="GO:0005506">
    <property type="term" value="F:iron ion binding"/>
    <property type="evidence" value="ECO:0007669"/>
    <property type="project" value="InterPro"/>
</dbReference>
<name>A0A646KMK0_STRJU</name>
<dbReference type="InterPro" id="IPR002397">
    <property type="entry name" value="Cyt_P450_B"/>
</dbReference>
<comment type="similarity">
    <text evidence="1 7">Belongs to the cytochrome P450 family.</text>
</comment>
<dbReference type="SUPFAM" id="SSF48264">
    <property type="entry name" value="Cytochrome P450"/>
    <property type="match status" value="1"/>
</dbReference>
<dbReference type="RefSeq" id="WP_153524845.1">
    <property type="nucleotide sequence ID" value="NZ_JBEPDZ010000032.1"/>
</dbReference>
<evidence type="ECO:0000256" key="5">
    <source>
        <dbReference type="ARBA" id="ARBA00023004"/>
    </source>
</evidence>
<evidence type="ECO:0000256" key="6">
    <source>
        <dbReference type="ARBA" id="ARBA00023033"/>
    </source>
</evidence>
<keyword evidence="2 7" id="KW-0349">Heme</keyword>
<keyword evidence="9" id="KW-1185">Reference proteome</keyword>
<reference evidence="8 9" key="1">
    <citation type="submission" date="2019-05" db="EMBL/GenBank/DDBJ databases">
        <title>Comparative genomics and metabolomics analyses of clavulanic acid producing Streptomyces species provides insight into specialized metabolism and evolution of beta-lactam biosynthetic gene clusters.</title>
        <authorList>
            <person name="Moore M.A."/>
            <person name="Cruz-Morales P."/>
            <person name="Barona Gomez F."/>
            <person name="Kapil T."/>
        </authorList>
    </citation>
    <scope>NUCLEOTIDE SEQUENCE [LARGE SCALE GENOMIC DNA]</scope>
    <source>
        <strain evidence="8 9">NRRL 5741</strain>
    </source>
</reference>
<dbReference type="PRINTS" id="PR00359">
    <property type="entry name" value="BP450"/>
</dbReference>
<sequence>MPKPVSTSANTRRDGMEPVPELIRLSTRAPLVEIDTGGRFARRHWLATGYAEVRAILGDERFSMLPPEDGGNGAGARTEVGNLRQYDAPEHTRLRKMLTPEFTLRRIRRLEPLVEEIVADRLDALEQAGQPADLVRHFAWPIPGLVGCALLGVPRDDAAELARNWNISRTGSAFGRGIRERDRDRDRDRQRAAGNAYMTYMARLVRQRRSGPGDDLLSGLIREHGADLTDAELTGIAASLMGSGLEDIGGMLGLAPLALLFHPDQLALLLERPELIDQAVEELIRYISSVSNATPRTALADVPLAGQVIKAGDMVICSLLAVSRAPLSGTPADTLDITRDNSGHMAFGHGIHRCLGASLARMELRIAIPALLRRFPGLRPAVPPEEIRYRTSTPTYGVDELPVAW</sequence>
<dbReference type="GO" id="GO:0020037">
    <property type="term" value="F:heme binding"/>
    <property type="evidence" value="ECO:0007669"/>
    <property type="project" value="InterPro"/>
</dbReference>
<keyword evidence="5 7" id="KW-0408">Iron</keyword>
<dbReference type="InterPro" id="IPR001128">
    <property type="entry name" value="Cyt_P450"/>
</dbReference>
<proteinExistence type="inferred from homology"/>
<dbReference type="FunFam" id="1.10.630.10:FF:000018">
    <property type="entry name" value="Cytochrome P450 monooxygenase"/>
    <property type="match status" value="1"/>
</dbReference>
<dbReference type="PANTHER" id="PTHR46696">
    <property type="entry name" value="P450, PUTATIVE (EUROFUNG)-RELATED"/>
    <property type="match status" value="1"/>
</dbReference>
<evidence type="ECO:0000256" key="4">
    <source>
        <dbReference type="ARBA" id="ARBA00023002"/>
    </source>
</evidence>
<keyword evidence="4 7" id="KW-0560">Oxidoreductase</keyword>
<dbReference type="EMBL" id="VCLA01000167">
    <property type="protein sequence ID" value="MQT03298.1"/>
    <property type="molecule type" value="Genomic_DNA"/>
</dbReference>
<evidence type="ECO:0000256" key="2">
    <source>
        <dbReference type="ARBA" id="ARBA00022617"/>
    </source>
</evidence>
<evidence type="ECO:0000256" key="1">
    <source>
        <dbReference type="ARBA" id="ARBA00010617"/>
    </source>
</evidence>
<dbReference type="CDD" id="cd11030">
    <property type="entry name" value="CYP105-like"/>
    <property type="match status" value="1"/>
</dbReference>
<protein>
    <submittedName>
        <fullName evidence="8">Cytochrome P450</fullName>
    </submittedName>
</protein>
<dbReference type="PANTHER" id="PTHR46696:SF6">
    <property type="entry name" value="P450, PUTATIVE (EUROFUNG)-RELATED"/>
    <property type="match status" value="1"/>
</dbReference>
<gene>
    <name evidence="8" type="ORF">FF041_24810</name>
</gene>
<evidence type="ECO:0000313" key="8">
    <source>
        <dbReference type="EMBL" id="MQT03298.1"/>
    </source>
</evidence>
<dbReference type="Pfam" id="PF00067">
    <property type="entry name" value="p450"/>
    <property type="match status" value="1"/>
</dbReference>
<evidence type="ECO:0000256" key="3">
    <source>
        <dbReference type="ARBA" id="ARBA00022723"/>
    </source>
</evidence>
<dbReference type="InterPro" id="IPR036396">
    <property type="entry name" value="Cyt_P450_sf"/>
</dbReference>
<dbReference type="GO" id="GO:0004497">
    <property type="term" value="F:monooxygenase activity"/>
    <property type="evidence" value="ECO:0007669"/>
    <property type="project" value="UniProtKB-KW"/>
</dbReference>
<dbReference type="Gene3D" id="1.10.630.10">
    <property type="entry name" value="Cytochrome P450"/>
    <property type="match status" value="1"/>
</dbReference>
<accession>A0A646KMK0</accession>
<dbReference type="OrthoDB" id="3664945at2"/>
<keyword evidence="6 7" id="KW-0503">Monooxygenase</keyword>
<organism evidence="8 9">
    <name type="scientific">Streptomyces jumonjinensis</name>
    <dbReference type="NCBI Taxonomy" id="1945"/>
    <lineage>
        <taxon>Bacteria</taxon>
        <taxon>Bacillati</taxon>
        <taxon>Actinomycetota</taxon>
        <taxon>Actinomycetes</taxon>
        <taxon>Kitasatosporales</taxon>
        <taxon>Streptomycetaceae</taxon>
        <taxon>Streptomyces</taxon>
    </lineage>
</organism>
<comment type="caution">
    <text evidence="8">The sequence shown here is derived from an EMBL/GenBank/DDBJ whole genome shotgun (WGS) entry which is preliminary data.</text>
</comment>
<keyword evidence="3 7" id="KW-0479">Metal-binding</keyword>
<dbReference type="GO" id="GO:0016705">
    <property type="term" value="F:oxidoreductase activity, acting on paired donors, with incorporation or reduction of molecular oxygen"/>
    <property type="evidence" value="ECO:0007669"/>
    <property type="project" value="InterPro"/>
</dbReference>
<dbReference type="InterPro" id="IPR017972">
    <property type="entry name" value="Cyt_P450_CS"/>
</dbReference>
<evidence type="ECO:0000313" key="9">
    <source>
        <dbReference type="Proteomes" id="UP000419138"/>
    </source>
</evidence>
<dbReference type="PROSITE" id="PS00086">
    <property type="entry name" value="CYTOCHROME_P450"/>
    <property type="match status" value="1"/>
</dbReference>
<dbReference type="AlphaFoldDB" id="A0A646KMK0"/>
<dbReference type="Proteomes" id="UP000419138">
    <property type="component" value="Unassembled WGS sequence"/>
</dbReference>
<evidence type="ECO:0000256" key="7">
    <source>
        <dbReference type="RuleBase" id="RU000461"/>
    </source>
</evidence>